<feature type="compositionally biased region" description="Gly residues" evidence="1">
    <location>
        <begin position="190"/>
        <end position="200"/>
    </location>
</feature>
<accession>A0ABX6JYM1</accession>
<protein>
    <recommendedName>
        <fullName evidence="4">PPE family protein</fullName>
    </recommendedName>
</protein>
<evidence type="ECO:0008006" key="4">
    <source>
        <dbReference type="Google" id="ProtNLM"/>
    </source>
</evidence>
<evidence type="ECO:0000313" key="3">
    <source>
        <dbReference type="Proteomes" id="UP000503441"/>
    </source>
</evidence>
<evidence type="ECO:0000256" key="1">
    <source>
        <dbReference type="SAM" id="MobiDB-lite"/>
    </source>
</evidence>
<feature type="region of interest" description="Disordered" evidence="1">
    <location>
        <begin position="176"/>
        <end position="244"/>
    </location>
</feature>
<reference evidence="2 3" key="1">
    <citation type="submission" date="2020-03" db="EMBL/GenBank/DDBJ databases">
        <title>Leucobacter sp. nov., isolated from beetles.</title>
        <authorList>
            <person name="Hyun D.-W."/>
            <person name="Bae J.-W."/>
        </authorList>
    </citation>
    <scope>NUCLEOTIDE SEQUENCE [LARGE SCALE GENOMIC DNA]</scope>
    <source>
        <strain evidence="2 3">HDW9A</strain>
    </source>
</reference>
<gene>
    <name evidence="2" type="ORF">G7066_13530</name>
</gene>
<sequence length="500" mass="49134">MSSESDLEEIAFAEDWQLNNLDSLAASIKSVQDKIDSLIAKLPQKWTGDTSQVAVARLRVHKTNHGKIRTALNQGKALITGSSEEACIANSANQVRKEEAQRLLSELPGGVIPPQVHDAVNRGLKIDVPGFGKVDVNTQLSNLSNFFGAKRDEHAEKALVELQKLARDEADKFNPLEKIDYDPLPTEVPDGGGDNGGGWDPGKKSYGVNYSGPGYTGGPTGPGGGGNGDGGSGGNRGNDGNNGGGNDQDIAKRLVCGVCSCSNHSEGCGCVSRHPVYNGACGYGSCLCTSHSGSGCWCIPRHTTAKGACGYGSCRCMSHSGLSCWCVASHVTDNTGGGNGNGGRPGGGNNYGNPSVDSRLDGSVARNGLGAAGLGAAGLAAGAKLAGGGGLGAGLAGGLGAGGIGGAVGAGGAARGGSGLQGSAAAAGKGGAAGAGSGAASGSGSKGAGRSGMMMGGQGGGAADKKNAKRSGLGYVAPKIEDEGDGGPAAAASRAGSREP</sequence>
<feature type="region of interest" description="Disordered" evidence="1">
    <location>
        <begin position="337"/>
        <end position="357"/>
    </location>
</feature>
<organism evidence="2 3">
    <name type="scientific">Leucobacter coleopterorum</name>
    <dbReference type="NCBI Taxonomy" id="2714933"/>
    <lineage>
        <taxon>Bacteria</taxon>
        <taxon>Bacillati</taxon>
        <taxon>Actinomycetota</taxon>
        <taxon>Actinomycetes</taxon>
        <taxon>Micrococcales</taxon>
        <taxon>Microbacteriaceae</taxon>
        <taxon>Leucobacter</taxon>
    </lineage>
</organism>
<dbReference type="EMBL" id="CP049933">
    <property type="protein sequence ID" value="QIM19337.1"/>
    <property type="molecule type" value="Genomic_DNA"/>
</dbReference>
<feature type="region of interest" description="Disordered" evidence="1">
    <location>
        <begin position="419"/>
        <end position="500"/>
    </location>
</feature>
<feature type="compositionally biased region" description="Gly residues" evidence="1">
    <location>
        <begin position="337"/>
        <end position="350"/>
    </location>
</feature>
<dbReference type="Proteomes" id="UP000503441">
    <property type="component" value="Chromosome"/>
</dbReference>
<feature type="compositionally biased region" description="Gly residues" evidence="1">
    <location>
        <begin position="428"/>
        <end position="462"/>
    </location>
</feature>
<feature type="compositionally biased region" description="Gly residues" evidence="1">
    <location>
        <begin position="214"/>
        <end position="244"/>
    </location>
</feature>
<evidence type="ECO:0000313" key="2">
    <source>
        <dbReference type="EMBL" id="QIM19337.1"/>
    </source>
</evidence>
<dbReference type="RefSeq" id="WP_166331580.1">
    <property type="nucleotide sequence ID" value="NZ_CP049933.1"/>
</dbReference>
<proteinExistence type="predicted"/>
<dbReference type="SUPFAM" id="SSF140453">
    <property type="entry name" value="EsxAB dimer-like"/>
    <property type="match status" value="1"/>
</dbReference>
<feature type="compositionally biased region" description="Low complexity" evidence="1">
    <location>
        <begin position="489"/>
        <end position="500"/>
    </location>
</feature>
<name>A0ABX6JYM1_9MICO</name>
<dbReference type="InterPro" id="IPR036689">
    <property type="entry name" value="ESAT-6-like_sf"/>
</dbReference>
<keyword evidence="3" id="KW-1185">Reference proteome</keyword>